<gene>
    <name evidence="1" type="ORF">HLB23_39350</name>
</gene>
<organism evidence="1 2">
    <name type="scientific">Nocardia uniformis</name>
    <dbReference type="NCBI Taxonomy" id="53432"/>
    <lineage>
        <taxon>Bacteria</taxon>
        <taxon>Bacillati</taxon>
        <taxon>Actinomycetota</taxon>
        <taxon>Actinomycetes</taxon>
        <taxon>Mycobacteriales</taxon>
        <taxon>Nocardiaceae</taxon>
        <taxon>Nocardia</taxon>
    </lineage>
</organism>
<sequence>MISVLVAGVGVLGTVLGVTLTAYIGARTETRRQAAIERQQNRQDLVQRDNHVRELRIEHLRWRREHRQAAYLDLIEASNTADRANQQYFRELLAITEPIPADQARLAEIRQHFKHAEHLSYKVMLEGPAEVAQAAQRLIDALATVISEVREYAQTSAGQTRSAAGAETAGWTYSDQQKEFLGIACVALDEISNLA</sequence>
<proteinExistence type="predicted"/>
<accession>A0A849CB43</accession>
<dbReference type="Proteomes" id="UP000586827">
    <property type="component" value="Unassembled WGS sequence"/>
</dbReference>
<evidence type="ECO:0000313" key="1">
    <source>
        <dbReference type="EMBL" id="NNH75844.1"/>
    </source>
</evidence>
<keyword evidence="2" id="KW-1185">Reference proteome</keyword>
<dbReference type="AlphaFoldDB" id="A0A849CB43"/>
<name>A0A849CB43_9NOCA</name>
<evidence type="ECO:0000313" key="2">
    <source>
        <dbReference type="Proteomes" id="UP000586827"/>
    </source>
</evidence>
<reference evidence="1 2" key="1">
    <citation type="submission" date="2020-05" db="EMBL/GenBank/DDBJ databases">
        <title>MicrobeNet Type strains.</title>
        <authorList>
            <person name="Nicholson A.C."/>
        </authorList>
    </citation>
    <scope>NUCLEOTIDE SEQUENCE [LARGE SCALE GENOMIC DNA]</scope>
    <source>
        <strain evidence="1 2">JCM 3224</strain>
    </source>
</reference>
<dbReference type="EMBL" id="JABELX010000029">
    <property type="protein sequence ID" value="NNH75844.1"/>
    <property type="molecule type" value="Genomic_DNA"/>
</dbReference>
<protein>
    <submittedName>
        <fullName evidence="1">Uncharacterized protein</fullName>
    </submittedName>
</protein>
<comment type="caution">
    <text evidence="1">The sequence shown here is derived from an EMBL/GenBank/DDBJ whole genome shotgun (WGS) entry which is preliminary data.</text>
</comment>